<dbReference type="RefSeq" id="WP_116756349.1">
    <property type="nucleotide sequence ID" value="NZ_JBHUEX010000001.1"/>
</dbReference>
<dbReference type="Proteomes" id="UP000244893">
    <property type="component" value="Unassembled WGS sequence"/>
</dbReference>
<accession>A0A2V1HMY4</accession>
<proteinExistence type="inferred from homology"/>
<dbReference type="PANTHER" id="PTHR30353">
    <property type="entry name" value="INNER MEMBRANE PROTEIN DEDA-RELATED"/>
    <property type="match status" value="1"/>
</dbReference>
<dbReference type="PANTHER" id="PTHR30353:SF0">
    <property type="entry name" value="TRANSMEMBRANE PROTEIN"/>
    <property type="match status" value="1"/>
</dbReference>
<dbReference type="InterPro" id="IPR032818">
    <property type="entry name" value="DedA-like"/>
</dbReference>
<evidence type="ECO:0000256" key="6">
    <source>
        <dbReference type="ARBA" id="ARBA00023136"/>
    </source>
</evidence>
<sequence length="244" mass="26444">MHVSPTALIPWLDPATLIDGFGAWALLGICFIVFAETGLLVGFLLPGDTLLIISGVLTFSGVLGYPIWLVCLAISFAAFLGGEVGYLIGHKAGPRIFERKDSGLFSTENVQRTNKFFERFGGLAVILARFVPVVRTFAPVAAGVGHMNYKKYSLYNAIGAIIWGSGLTALGFVLGYIPILRDFVVNYIDIILLAAVVVTLVPTIYHYVQSMRKAKKARAAAAAEPEVAAEDLVVDEKYFDQKPD</sequence>
<keyword evidence="5 7" id="KW-1133">Transmembrane helix</keyword>
<keyword evidence="3 7" id="KW-1003">Cell membrane</keyword>
<keyword evidence="10" id="KW-1185">Reference proteome</keyword>
<reference evidence="9 10" key="1">
    <citation type="submission" date="2018-05" db="EMBL/GenBank/DDBJ databases">
        <title>Amnibacterium sp. M8JJ-5, whole genome shotgun sequence.</title>
        <authorList>
            <person name="Tuo L."/>
        </authorList>
    </citation>
    <scope>NUCLEOTIDE SEQUENCE [LARGE SCALE GENOMIC DNA]</scope>
    <source>
        <strain evidence="9 10">M8JJ-5</strain>
    </source>
</reference>
<evidence type="ECO:0000256" key="2">
    <source>
        <dbReference type="ARBA" id="ARBA00010792"/>
    </source>
</evidence>
<evidence type="ECO:0000256" key="1">
    <source>
        <dbReference type="ARBA" id="ARBA00004651"/>
    </source>
</evidence>
<dbReference type="OrthoDB" id="9813426at2"/>
<evidence type="ECO:0000259" key="8">
    <source>
        <dbReference type="Pfam" id="PF09335"/>
    </source>
</evidence>
<dbReference type="Pfam" id="PF09335">
    <property type="entry name" value="VTT_dom"/>
    <property type="match status" value="1"/>
</dbReference>
<evidence type="ECO:0000256" key="4">
    <source>
        <dbReference type="ARBA" id="ARBA00022692"/>
    </source>
</evidence>
<dbReference type="AlphaFoldDB" id="A0A2V1HMY4"/>
<comment type="subcellular location">
    <subcellularLocation>
        <location evidence="1 7">Cell membrane</location>
        <topology evidence="1 7">Multi-pass membrane protein</topology>
    </subcellularLocation>
</comment>
<evidence type="ECO:0000256" key="5">
    <source>
        <dbReference type="ARBA" id="ARBA00022989"/>
    </source>
</evidence>
<feature type="transmembrane region" description="Helical" evidence="7">
    <location>
        <begin position="65"/>
        <end position="89"/>
    </location>
</feature>
<comment type="caution">
    <text evidence="9">The sequence shown here is derived from an EMBL/GenBank/DDBJ whole genome shotgun (WGS) entry which is preliminary data.</text>
</comment>
<keyword evidence="6 7" id="KW-0472">Membrane</keyword>
<feature type="domain" description="VTT" evidence="8">
    <location>
        <begin position="46"/>
        <end position="171"/>
    </location>
</feature>
<name>A0A2V1HMY4_9MICO</name>
<dbReference type="InterPro" id="IPR032816">
    <property type="entry name" value="VTT_dom"/>
</dbReference>
<feature type="transmembrane region" description="Helical" evidence="7">
    <location>
        <begin position="21"/>
        <end position="45"/>
    </location>
</feature>
<keyword evidence="4 7" id="KW-0812">Transmembrane</keyword>
<protein>
    <recommendedName>
        <fullName evidence="8">VTT domain-containing protein</fullName>
    </recommendedName>
</protein>
<feature type="transmembrane region" description="Helical" evidence="7">
    <location>
        <begin position="154"/>
        <end position="177"/>
    </location>
</feature>
<dbReference type="EMBL" id="QEOP01000002">
    <property type="protein sequence ID" value="PVZ93835.1"/>
    <property type="molecule type" value="Genomic_DNA"/>
</dbReference>
<evidence type="ECO:0000313" key="9">
    <source>
        <dbReference type="EMBL" id="PVZ93835.1"/>
    </source>
</evidence>
<evidence type="ECO:0000256" key="7">
    <source>
        <dbReference type="RuleBase" id="RU367016"/>
    </source>
</evidence>
<dbReference type="GO" id="GO:0005886">
    <property type="term" value="C:plasma membrane"/>
    <property type="evidence" value="ECO:0007669"/>
    <property type="project" value="UniProtKB-SubCell"/>
</dbReference>
<evidence type="ECO:0000313" key="10">
    <source>
        <dbReference type="Proteomes" id="UP000244893"/>
    </source>
</evidence>
<organism evidence="9 10">
    <name type="scientific">Amnibacterium flavum</name>
    <dbReference type="NCBI Taxonomy" id="2173173"/>
    <lineage>
        <taxon>Bacteria</taxon>
        <taxon>Bacillati</taxon>
        <taxon>Actinomycetota</taxon>
        <taxon>Actinomycetes</taxon>
        <taxon>Micrococcales</taxon>
        <taxon>Microbacteriaceae</taxon>
        <taxon>Amnibacterium</taxon>
    </lineage>
</organism>
<evidence type="ECO:0000256" key="3">
    <source>
        <dbReference type="ARBA" id="ARBA00022475"/>
    </source>
</evidence>
<feature type="transmembrane region" description="Helical" evidence="7">
    <location>
        <begin position="183"/>
        <end position="208"/>
    </location>
</feature>
<gene>
    <name evidence="9" type="ORF">DDQ50_08600</name>
</gene>
<comment type="similarity">
    <text evidence="2 7">Belongs to the DedA family.</text>
</comment>